<dbReference type="Proteomes" id="UP000277671">
    <property type="component" value="Unassembled WGS sequence"/>
</dbReference>
<keyword evidence="2" id="KW-1185">Reference proteome</keyword>
<protein>
    <recommendedName>
        <fullName evidence="3">Lipoprotein</fullName>
    </recommendedName>
</protein>
<sequence length="202" mass="21047">MINGVTGVRARSAIVGLVVAVAGLVGCVGRDDPAPDQQTRVDQAFQRYADGVREKEGVSEPPTQHLLAGTDQLPNGTRISLWVTDPVASDHLRARCYYLDLEDHGGWVSGFGGCGGADDQVTVNRNSEIVFGTVGTWPATMVRITRGGPPTEVTVTGGWFLVPHAVSEPTAAGYAIVLVGADGATLGTVRDLTPPASVTPVT</sequence>
<proteinExistence type="predicted"/>
<name>A0A495JB34_9ACTN</name>
<dbReference type="EMBL" id="RBKT01000001">
    <property type="protein sequence ID" value="RKR86137.1"/>
    <property type="molecule type" value="Genomic_DNA"/>
</dbReference>
<comment type="caution">
    <text evidence="1">The sequence shown here is derived from an EMBL/GenBank/DDBJ whole genome shotgun (WGS) entry which is preliminary data.</text>
</comment>
<dbReference type="RefSeq" id="WP_147456877.1">
    <property type="nucleotide sequence ID" value="NZ_RBKT01000001.1"/>
</dbReference>
<dbReference type="AlphaFoldDB" id="A0A495JB34"/>
<evidence type="ECO:0000313" key="2">
    <source>
        <dbReference type="Proteomes" id="UP000277671"/>
    </source>
</evidence>
<evidence type="ECO:0008006" key="3">
    <source>
        <dbReference type="Google" id="ProtNLM"/>
    </source>
</evidence>
<organism evidence="1 2">
    <name type="scientific">Micromonospora pisi</name>
    <dbReference type="NCBI Taxonomy" id="589240"/>
    <lineage>
        <taxon>Bacteria</taxon>
        <taxon>Bacillati</taxon>
        <taxon>Actinomycetota</taxon>
        <taxon>Actinomycetes</taxon>
        <taxon>Micromonosporales</taxon>
        <taxon>Micromonosporaceae</taxon>
        <taxon>Micromonospora</taxon>
    </lineage>
</organism>
<evidence type="ECO:0000313" key="1">
    <source>
        <dbReference type="EMBL" id="RKR86137.1"/>
    </source>
</evidence>
<reference evidence="1 2" key="1">
    <citation type="submission" date="2018-10" db="EMBL/GenBank/DDBJ databases">
        <title>Sequencing the genomes of 1000 actinobacteria strains.</title>
        <authorList>
            <person name="Klenk H.-P."/>
        </authorList>
    </citation>
    <scope>NUCLEOTIDE SEQUENCE [LARGE SCALE GENOMIC DNA]</scope>
    <source>
        <strain evidence="1 2">DSM 45175</strain>
    </source>
</reference>
<gene>
    <name evidence="1" type="ORF">BDK92_0359</name>
</gene>
<accession>A0A495JB34</accession>